<feature type="region of interest" description="Disordered" evidence="3">
    <location>
        <begin position="1"/>
        <end position="39"/>
    </location>
</feature>
<name>A0A937UPG5_9ACTN</name>
<evidence type="ECO:0000256" key="1">
    <source>
        <dbReference type="ARBA" id="ARBA00022676"/>
    </source>
</evidence>
<dbReference type="Pfam" id="PF03808">
    <property type="entry name" value="Glyco_tran_WecG"/>
    <property type="match status" value="1"/>
</dbReference>
<dbReference type="GO" id="GO:0016758">
    <property type="term" value="F:hexosyltransferase activity"/>
    <property type="evidence" value="ECO:0007669"/>
    <property type="project" value="TreeGrafter"/>
</dbReference>
<keyword evidence="2" id="KW-0808">Transferase</keyword>
<accession>A0A937UPG5</accession>
<keyword evidence="5" id="KW-1185">Reference proteome</keyword>
<evidence type="ECO:0000313" key="4">
    <source>
        <dbReference type="EMBL" id="MBL7629057.1"/>
    </source>
</evidence>
<dbReference type="CDD" id="cd06533">
    <property type="entry name" value="Glyco_transf_WecG_TagA"/>
    <property type="match status" value="1"/>
</dbReference>
<keyword evidence="1" id="KW-0328">Glycosyltransferase</keyword>
<dbReference type="AlphaFoldDB" id="A0A937UPG5"/>
<dbReference type="EMBL" id="JAEACQ010000207">
    <property type="protein sequence ID" value="MBL7629057.1"/>
    <property type="molecule type" value="Genomic_DNA"/>
</dbReference>
<evidence type="ECO:0000313" key="5">
    <source>
        <dbReference type="Proteomes" id="UP000604475"/>
    </source>
</evidence>
<dbReference type="PANTHER" id="PTHR34136:SF1">
    <property type="entry name" value="UDP-N-ACETYL-D-MANNOSAMINURONIC ACID TRANSFERASE"/>
    <property type="match status" value="1"/>
</dbReference>
<dbReference type="RefSeq" id="WP_203008378.1">
    <property type="nucleotide sequence ID" value="NZ_JADWYU010000380.1"/>
</dbReference>
<evidence type="ECO:0000256" key="3">
    <source>
        <dbReference type="SAM" id="MobiDB-lite"/>
    </source>
</evidence>
<reference evidence="4" key="1">
    <citation type="submission" date="2020-12" db="EMBL/GenBank/DDBJ databases">
        <title>Genomic characterization of non-nitrogen-fixing Frankia strains.</title>
        <authorList>
            <person name="Carlos-Shanley C."/>
            <person name="Guerra T."/>
            <person name="Hahn D."/>
        </authorList>
    </citation>
    <scope>NUCLEOTIDE SEQUENCE</scope>
    <source>
        <strain evidence="4">CN6</strain>
    </source>
</reference>
<dbReference type="PANTHER" id="PTHR34136">
    <property type="match status" value="1"/>
</dbReference>
<dbReference type="InterPro" id="IPR004629">
    <property type="entry name" value="WecG_TagA_CpsF"/>
</dbReference>
<comment type="caution">
    <text evidence="4">The sequence shown here is derived from an EMBL/GenBank/DDBJ whole genome shotgun (WGS) entry which is preliminary data.</text>
</comment>
<sequence>MGTQILEPSWDPDAPMRRAGSPATRPAPQPQPQPAVAGAGVATGWAPIPTQRTASGLAGQGPVVWCARVPITACGPEEAAERIVAAAAELATRPAPDGLAALARPGVDVHQCNAYTLALADRDPLLRGMLRAASVNFADGKPVVWHNRLFHRDRHLPTRQVRGADLFTDVVRLGQEVGLRHYLLGSTPEVLARVEANLRAAYPDAIIAGAESPPFRPLTASEWHHQCERIRSSGAQVVWVGLGTPKQDWETTRLAGALPAVAIAVGAAFDFIAGTKKQAPPWMRDMGLEWLHRLASEPTRLWRRYLFGNLRFLAAVARHRAARG</sequence>
<protein>
    <submittedName>
        <fullName evidence="4">WecB/TagA/CpsF family glycosyltransferase</fullName>
    </submittedName>
</protein>
<gene>
    <name evidence="4" type="ORF">I7412_18220</name>
</gene>
<dbReference type="NCBIfam" id="TIGR00696">
    <property type="entry name" value="wecG_tagA_cpsF"/>
    <property type="match status" value="1"/>
</dbReference>
<organism evidence="4 5">
    <name type="scientific">Frankia nepalensis</name>
    <dbReference type="NCBI Taxonomy" id="1836974"/>
    <lineage>
        <taxon>Bacteria</taxon>
        <taxon>Bacillati</taxon>
        <taxon>Actinomycetota</taxon>
        <taxon>Actinomycetes</taxon>
        <taxon>Frankiales</taxon>
        <taxon>Frankiaceae</taxon>
        <taxon>Frankia</taxon>
    </lineage>
</organism>
<proteinExistence type="predicted"/>
<dbReference type="Proteomes" id="UP000604475">
    <property type="component" value="Unassembled WGS sequence"/>
</dbReference>
<evidence type="ECO:0000256" key="2">
    <source>
        <dbReference type="ARBA" id="ARBA00022679"/>
    </source>
</evidence>